<gene>
    <name evidence="1" type="ORF">C5167_036524</name>
</gene>
<proteinExistence type="predicted"/>
<evidence type="ECO:0000313" key="1">
    <source>
        <dbReference type="EMBL" id="RZC43580.1"/>
    </source>
</evidence>
<accession>A0A4Y7I6X3</accession>
<sequence length="36" mass="4275">MIVHLKPMDFRTTRRKLAGGTYLTWRISSALLERQK</sequence>
<dbReference type="Proteomes" id="UP000316621">
    <property type="component" value="Chromosome 1"/>
</dbReference>
<protein>
    <submittedName>
        <fullName evidence="1">Uncharacterized protein</fullName>
    </submittedName>
</protein>
<dbReference type="Gramene" id="RZC43580">
    <property type="protein sequence ID" value="RZC43580"/>
    <property type="gene ID" value="C5167_036524"/>
</dbReference>
<dbReference type="AlphaFoldDB" id="A0A4Y7I6X3"/>
<organism evidence="1 2">
    <name type="scientific">Papaver somniferum</name>
    <name type="common">Opium poppy</name>
    <dbReference type="NCBI Taxonomy" id="3469"/>
    <lineage>
        <taxon>Eukaryota</taxon>
        <taxon>Viridiplantae</taxon>
        <taxon>Streptophyta</taxon>
        <taxon>Embryophyta</taxon>
        <taxon>Tracheophyta</taxon>
        <taxon>Spermatophyta</taxon>
        <taxon>Magnoliopsida</taxon>
        <taxon>Ranunculales</taxon>
        <taxon>Papaveraceae</taxon>
        <taxon>Papaveroideae</taxon>
        <taxon>Papaver</taxon>
    </lineage>
</organism>
<evidence type="ECO:0000313" key="2">
    <source>
        <dbReference type="Proteomes" id="UP000316621"/>
    </source>
</evidence>
<keyword evidence="2" id="KW-1185">Reference proteome</keyword>
<dbReference type="EMBL" id="CM010715">
    <property type="protein sequence ID" value="RZC43580.1"/>
    <property type="molecule type" value="Genomic_DNA"/>
</dbReference>
<reference evidence="1 2" key="1">
    <citation type="journal article" date="2018" name="Science">
        <title>The opium poppy genome and morphinan production.</title>
        <authorList>
            <person name="Guo L."/>
            <person name="Winzer T."/>
            <person name="Yang X."/>
            <person name="Li Y."/>
            <person name="Ning Z."/>
            <person name="He Z."/>
            <person name="Teodor R."/>
            <person name="Lu Y."/>
            <person name="Bowser T.A."/>
            <person name="Graham I.A."/>
            <person name="Ye K."/>
        </authorList>
    </citation>
    <scope>NUCLEOTIDE SEQUENCE [LARGE SCALE GENOMIC DNA]</scope>
    <source>
        <strain evidence="2">cv. HN1</strain>
        <tissue evidence="1">Leaves</tissue>
    </source>
</reference>
<name>A0A4Y7I6X3_PAPSO</name>